<keyword evidence="3" id="KW-1185">Reference proteome</keyword>
<protein>
    <recommendedName>
        <fullName evidence="1">Tf2-1-like SH3-like domain-containing protein</fullName>
    </recommendedName>
</protein>
<feature type="domain" description="Tf2-1-like SH3-like" evidence="1">
    <location>
        <begin position="22"/>
        <end position="70"/>
    </location>
</feature>
<evidence type="ECO:0000259" key="1">
    <source>
        <dbReference type="Pfam" id="PF24626"/>
    </source>
</evidence>
<dbReference type="EMBL" id="CP133612">
    <property type="protein sequence ID" value="WMV08861.1"/>
    <property type="molecule type" value="Genomic_DNA"/>
</dbReference>
<evidence type="ECO:0000313" key="3">
    <source>
        <dbReference type="Proteomes" id="UP001234989"/>
    </source>
</evidence>
<name>A0AAF0PUB3_SOLVR</name>
<organism evidence="2 3">
    <name type="scientific">Solanum verrucosum</name>
    <dbReference type="NCBI Taxonomy" id="315347"/>
    <lineage>
        <taxon>Eukaryota</taxon>
        <taxon>Viridiplantae</taxon>
        <taxon>Streptophyta</taxon>
        <taxon>Embryophyta</taxon>
        <taxon>Tracheophyta</taxon>
        <taxon>Spermatophyta</taxon>
        <taxon>Magnoliopsida</taxon>
        <taxon>eudicotyledons</taxon>
        <taxon>Gunneridae</taxon>
        <taxon>Pentapetalae</taxon>
        <taxon>asterids</taxon>
        <taxon>lamiids</taxon>
        <taxon>Solanales</taxon>
        <taxon>Solanaceae</taxon>
        <taxon>Solanoideae</taxon>
        <taxon>Solaneae</taxon>
        <taxon>Solanum</taxon>
    </lineage>
</organism>
<dbReference type="Proteomes" id="UP001234989">
    <property type="component" value="Chromosome 1"/>
</dbReference>
<gene>
    <name evidence="2" type="ORF">MTR67_002246</name>
</gene>
<dbReference type="PANTHER" id="PTHR46148">
    <property type="entry name" value="CHROMO DOMAIN-CONTAINING PROTEIN"/>
    <property type="match status" value="1"/>
</dbReference>
<dbReference type="AlphaFoldDB" id="A0AAF0PUB3"/>
<dbReference type="PANTHER" id="PTHR46148:SF60">
    <property type="entry name" value="CHROMO DOMAIN-CONTAINING PROTEIN"/>
    <property type="match status" value="1"/>
</dbReference>
<sequence length="159" mass="18188">MLMIRPVRKIFCVTHEGGDEILKKGNLSTRYIRPFQVLDCVGPVAYILALPPNLSAVHPIFHVSMLKKYHGGGNHIIKWDSVLLDKDLQYREEPVAILDRDIRKLRTKEIKFVKVQWMLLGKPRGTCKTSIPSCSTIQILLYPYFIQSFLVDHLGKSDG</sequence>
<reference evidence="2" key="1">
    <citation type="submission" date="2023-08" db="EMBL/GenBank/DDBJ databases">
        <title>A de novo genome assembly of Solanum verrucosum Schlechtendal, a Mexican diploid species geographically isolated from the other diploid A-genome species in potato relatives.</title>
        <authorList>
            <person name="Hosaka K."/>
        </authorList>
    </citation>
    <scope>NUCLEOTIDE SEQUENCE</scope>
    <source>
        <tissue evidence="2">Young leaves</tissue>
    </source>
</reference>
<proteinExistence type="predicted"/>
<dbReference type="InterPro" id="IPR056924">
    <property type="entry name" value="SH3_Tf2-1"/>
</dbReference>
<evidence type="ECO:0000313" key="2">
    <source>
        <dbReference type="EMBL" id="WMV08861.1"/>
    </source>
</evidence>
<dbReference type="Pfam" id="PF24626">
    <property type="entry name" value="SH3_Tf2-1"/>
    <property type="match status" value="1"/>
</dbReference>
<accession>A0AAF0PUB3</accession>